<sequence>MRKFVHRLLPNIRRYSVNALAATTPPRPAPYTPPNPPTKTLNYVNRFFKETSDPTWHIVRVLHSPGPPDEFLNTLRAHRLSSRTFAGWMDIIYEPDIEGAVRLLKSRGYTLESRAEDFGGSTPSKRVSRPPTWLIFYLVSYKVHTLPDASGPLLDILQAWLHTLPASFQPHFLILVMTHLSRFNLLVPMRQVMRCFLTTPIDSSPELHFNLFLQALSSSTERSVELANIILDVLKTMEARQLKLSSTTYCSLLNDRFVTLQLTKYLHERMAREGFVPNAAHLEAYLRVFAKGGSIHDAERYREAIQEQATTSPSAVTTNALHRANVTLLAAQEDKASAFGFLQQLLDGNAVDPPPDVTPTIVDSESLSIDHPITYPIAKTELNIYSYSAMLTVVARDRASSPKNLLKLFNRLLDSDNPALQPTVATYTIIIRGLYLRKSRKQAAIVWRKLLKSGLPLDGEALSIGLKVLTRLNKPHEAFAALEKYCNPFSSPYHEGPTNPVSLTIIGMNEFLVSLNCISRPDLVFKMWDHMIPLYGIYPNSLTLSIVLQSVRLTTKLDDSFSGAMAHFAMSLRNQFNVQQSADINSMTREERVQSIRNVAGIPQAESEDPKERNNGTQPTPYVSGIWNGEDTFERMRRTFWEAMVGCNPHLLGQVEVPARAIRTAIDADPMRTFGLPKMGYVEPSFTPSEALLAPSSSTDSDSSPHPSTTPSEGTAPPPTPTLTYPEDFNFDLPDDLLDEEDHTAIDVGILPDPQRSRHPQISLTNANCFNYITLLGVTSNSPEIPLVLAWMRASGIQPSRSTIALALVLWAEVSIPAPIIESLQNQGYGNGYGWGTKGQRGKNEYEKLIEWVEDWVGEKRMPNHDRIEKWHKIISRMRDNSSNAYGVV</sequence>
<dbReference type="Proteomes" id="UP000308600">
    <property type="component" value="Unassembled WGS sequence"/>
</dbReference>
<dbReference type="EMBL" id="ML208286">
    <property type="protein sequence ID" value="TFK72381.1"/>
    <property type="molecule type" value="Genomic_DNA"/>
</dbReference>
<accession>A0ACD3B3K2</accession>
<reference evidence="1 2" key="1">
    <citation type="journal article" date="2019" name="Nat. Ecol. Evol.">
        <title>Megaphylogeny resolves global patterns of mushroom evolution.</title>
        <authorList>
            <person name="Varga T."/>
            <person name="Krizsan K."/>
            <person name="Foldi C."/>
            <person name="Dima B."/>
            <person name="Sanchez-Garcia M."/>
            <person name="Sanchez-Ramirez S."/>
            <person name="Szollosi G.J."/>
            <person name="Szarkandi J.G."/>
            <person name="Papp V."/>
            <person name="Albert L."/>
            <person name="Andreopoulos W."/>
            <person name="Angelini C."/>
            <person name="Antonin V."/>
            <person name="Barry K.W."/>
            <person name="Bougher N.L."/>
            <person name="Buchanan P."/>
            <person name="Buyck B."/>
            <person name="Bense V."/>
            <person name="Catcheside P."/>
            <person name="Chovatia M."/>
            <person name="Cooper J."/>
            <person name="Damon W."/>
            <person name="Desjardin D."/>
            <person name="Finy P."/>
            <person name="Geml J."/>
            <person name="Haridas S."/>
            <person name="Hughes K."/>
            <person name="Justo A."/>
            <person name="Karasinski D."/>
            <person name="Kautmanova I."/>
            <person name="Kiss B."/>
            <person name="Kocsube S."/>
            <person name="Kotiranta H."/>
            <person name="LaButti K.M."/>
            <person name="Lechner B.E."/>
            <person name="Liimatainen K."/>
            <person name="Lipzen A."/>
            <person name="Lukacs Z."/>
            <person name="Mihaltcheva S."/>
            <person name="Morgado L.N."/>
            <person name="Niskanen T."/>
            <person name="Noordeloos M.E."/>
            <person name="Ohm R.A."/>
            <person name="Ortiz-Santana B."/>
            <person name="Ovrebo C."/>
            <person name="Racz N."/>
            <person name="Riley R."/>
            <person name="Savchenko A."/>
            <person name="Shiryaev A."/>
            <person name="Soop K."/>
            <person name="Spirin V."/>
            <person name="Szebenyi C."/>
            <person name="Tomsovsky M."/>
            <person name="Tulloss R.E."/>
            <person name="Uehling J."/>
            <person name="Grigoriev I.V."/>
            <person name="Vagvolgyi C."/>
            <person name="Papp T."/>
            <person name="Martin F.M."/>
            <person name="Miettinen O."/>
            <person name="Hibbett D.S."/>
            <person name="Nagy L.G."/>
        </authorList>
    </citation>
    <scope>NUCLEOTIDE SEQUENCE [LARGE SCALE GENOMIC DNA]</scope>
    <source>
        <strain evidence="1 2">NL-1719</strain>
    </source>
</reference>
<protein>
    <submittedName>
        <fullName evidence="1">Uncharacterized protein</fullName>
    </submittedName>
</protein>
<evidence type="ECO:0000313" key="2">
    <source>
        <dbReference type="Proteomes" id="UP000308600"/>
    </source>
</evidence>
<name>A0ACD3B3K2_9AGAR</name>
<proteinExistence type="predicted"/>
<gene>
    <name evidence="1" type="ORF">BDN72DRAFT_335398</name>
</gene>
<keyword evidence="2" id="KW-1185">Reference proteome</keyword>
<evidence type="ECO:0000313" key="1">
    <source>
        <dbReference type="EMBL" id="TFK72381.1"/>
    </source>
</evidence>
<organism evidence="1 2">
    <name type="scientific">Pluteus cervinus</name>
    <dbReference type="NCBI Taxonomy" id="181527"/>
    <lineage>
        <taxon>Eukaryota</taxon>
        <taxon>Fungi</taxon>
        <taxon>Dikarya</taxon>
        <taxon>Basidiomycota</taxon>
        <taxon>Agaricomycotina</taxon>
        <taxon>Agaricomycetes</taxon>
        <taxon>Agaricomycetidae</taxon>
        <taxon>Agaricales</taxon>
        <taxon>Pluteineae</taxon>
        <taxon>Pluteaceae</taxon>
        <taxon>Pluteus</taxon>
    </lineage>
</organism>